<dbReference type="Proteomes" id="UP001597314">
    <property type="component" value="Unassembled WGS sequence"/>
</dbReference>
<keyword evidence="2" id="KW-1185">Reference proteome</keyword>
<dbReference type="EMBL" id="JBHUIW010000007">
    <property type="protein sequence ID" value="MFD2182207.1"/>
    <property type="molecule type" value="Genomic_DNA"/>
</dbReference>
<evidence type="ECO:0000313" key="2">
    <source>
        <dbReference type="Proteomes" id="UP001597314"/>
    </source>
</evidence>
<dbReference type="RefSeq" id="WP_378477389.1">
    <property type="nucleotide sequence ID" value="NZ_JBHUIW010000007.1"/>
</dbReference>
<reference evidence="2" key="1">
    <citation type="journal article" date="2019" name="Int. J. Syst. Evol. Microbiol.">
        <title>The Global Catalogue of Microorganisms (GCM) 10K type strain sequencing project: providing services to taxonomists for standard genome sequencing and annotation.</title>
        <authorList>
            <consortium name="The Broad Institute Genomics Platform"/>
            <consortium name="The Broad Institute Genome Sequencing Center for Infectious Disease"/>
            <person name="Wu L."/>
            <person name="Ma J."/>
        </authorList>
    </citation>
    <scope>NUCLEOTIDE SEQUENCE [LARGE SCALE GENOMIC DNA]</scope>
    <source>
        <strain evidence="2">CGMCC 1.6774</strain>
    </source>
</reference>
<protein>
    <recommendedName>
        <fullName evidence="3">Phasin domain-containing protein</fullName>
    </recommendedName>
</protein>
<evidence type="ECO:0008006" key="3">
    <source>
        <dbReference type="Google" id="ProtNLM"/>
    </source>
</evidence>
<name>A0ABW5AJD4_9BRAD</name>
<organism evidence="1 2">
    <name type="scientific">Rhodoplanes azumiensis</name>
    <dbReference type="NCBI Taxonomy" id="1897628"/>
    <lineage>
        <taxon>Bacteria</taxon>
        <taxon>Pseudomonadati</taxon>
        <taxon>Pseudomonadota</taxon>
        <taxon>Alphaproteobacteria</taxon>
        <taxon>Hyphomicrobiales</taxon>
        <taxon>Nitrobacteraceae</taxon>
        <taxon>Rhodoplanes</taxon>
    </lineage>
</organism>
<sequence>MPTISPEKVAVGSPLSPYYEFFASLYEAQITNAKHALDYHLAMVKSFGRANEDFHSYVVGSAIEAPDAVARAWAMRYTAGGLSPSA</sequence>
<gene>
    <name evidence="1" type="ORF">ACFSOX_08590</name>
</gene>
<proteinExistence type="predicted"/>
<accession>A0ABW5AJD4</accession>
<evidence type="ECO:0000313" key="1">
    <source>
        <dbReference type="EMBL" id="MFD2182207.1"/>
    </source>
</evidence>
<comment type="caution">
    <text evidence="1">The sequence shown here is derived from an EMBL/GenBank/DDBJ whole genome shotgun (WGS) entry which is preliminary data.</text>
</comment>